<feature type="active site" description="Charge relay system" evidence="8">
    <location>
        <position position="529"/>
    </location>
</feature>
<evidence type="ECO:0000256" key="2">
    <source>
        <dbReference type="ARBA" id="ARBA00022670"/>
    </source>
</evidence>
<dbReference type="SMART" id="SM00944">
    <property type="entry name" value="Pro-kuma_activ"/>
    <property type="match status" value="1"/>
</dbReference>
<evidence type="ECO:0000256" key="5">
    <source>
        <dbReference type="ARBA" id="ARBA00022825"/>
    </source>
</evidence>
<dbReference type="InterPro" id="IPR036852">
    <property type="entry name" value="Peptidase_S8/S53_dom_sf"/>
</dbReference>
<dbReference type="EC" id="3.4.21.100" evidence="12"/>
<evidence type="ECO:0000313" key="12">
    <source>
        <dbReference type="EMBL" id="VEB35191.1"/>
    </source>
</evidence>
<dbReference type="GO" id="GO:0004252">
    <property type="term" value="F:serine-type endopeptidase activity"/>
    <property type="evidence" value="ECO:0007669"/>
    <property type="project" value="UniProtKB-UniRule"/>
</dbReference>
<dbReference type="CDD" id="cd04056">
    <property type="entry name" value="Peptidases_S53"/>
    <property type="match status" value="1"/>
</dbReference>
<dbReference type="PATRIC" id="fig|28084.5.peg.353"/>
<evidence type="ECO:0000256" key="3">
    <source>
        <dbReference type="ARBA" id="ARBA00022723"/>
    </source>
</evidence>
<evidence type="ECO:0000256" key="6">
    <source>
        <dbReference type="ARBA" id="ARBA00022837"/>
    </source>
</evidence>
<dbReference type="STRING" id="28084.Lche_0328"/>
<gene>
    <name evidence="12" type="primary">pcp_2</name>
    <name evidence="11" type="ORF">Lche_0328</name>
    <name evidence="12" type="ORF">NCTC11976_01230</name>
</gene>
<reference evidence="11 13" key="1">
    <citation type="submission" date="2015-11" db="EMBL/GenBank/DDBJ databases">
        <title>Genomic analysis of 38 Legionella species identifies large and diverse effector repertoires.</title>
        <authorList>
            <person name="Burstein D."/>
            <person name="Amaro F."/>
            <person name="Zusman T."/>
            <person name="Lifshitz Z."/>
            <person name="Cohen O."/>
            <person name="Gilbert J.A."/>
            <person name="Pupko T."/>
            <person name="Shuman H.A."/>
            <person name="Segal G."/>
        </authorList>
    </citation>
    <scope>NUCLEOTIDE SEQUENCE [LARGE SCALE GENOMIC DNA]</scope>
    <source>
        <strain evidence="11 13">ORW</strain>
    </source>
</reference>
<keyword evidence="3" id="KW-0479">Metal-binding</keyword>
<evidence type="ECO:0000256" key="1">
    <source>
        <dbReference type="ARBA" id="ARBA00001913"/>
    </source>
</evidence>
<keyword evidence="5 8" id="KW-0720">Serine protease</keyword>
<dbReference type="InterPro" id="IPR030400">
    <property type="entry name" value="Sedolisin_dom"/>
</dbReference>
<protein>
    <submittedName>
        <fullName evidence="11">Serine protease, subtilase family</fullName>
        <ecNumber evidence="12">3.4.21.100</ecNumber>
    </submittedName>
</protein>
<keyword evidence="14" id="KW-1185">Reference proteome</keyword>
<dbReference type="GO" id="GO:0046872">
    <property type="term" value="F:metal ion binding"/>
    <property type="evidence" value="ECO:0007669"/>
    <property type="project" value="UniProtKB-KW"/>
</dbReference>
<organism evidence="11 13">
    <name type="scientific">Legionella cherrii</name>
    <dbReference type="NCBI Taxonomy" id="28084"/>
    <lineage>
        <taxon>Bacteria</taxon>
        <taxon>Pseudomonadati</taxon>
        <taxon>Pseudomonadota</taxon>
        <taxon>Gammaproteobacteria</taxon>
        <taxon>Legionellales</taxon>
        <taxon>Legionellaceae</taxon>
        <taxon>Legionella</taxon>
    </lineage>
</organism>
<dbReference type="PANTHER" id="PTHR14218:SF15">
    <property type="entry name" value="TRIPEPTIDYL-PEPTIDASE 1"/>
    <property type="match status" value="1"/>
</dbReference>
<evidence type="ECO:0000256" key="7">
    <source>
        <dbReference type="ARBA" id="ARBA00023145"/>
    </source>
</evidence>
<dbReference type="PANTHER" id="PTHR14218">
    <property type="entry name" value="PROTEASE S8 TRIPEPTIDYL PEPTIDASE I CLN2"/>
    <property type="match status" value="1"/>
</dbReference>
<evidence type="ECO:0000313" key="11">
    <source>
        <dbReference type="EMBL" id="KTC82648.1"/>
    </source>
</evidence>
<dbReference type="CDD" id="cd11377">
    <property type="entry name" value="Pro-peptidase_S53"/>
    <property type="match status" value="1"/>
</dbReference>
<accession>A0A0W0SGT2</accession>
<dbReference type="EMBL" id="LNXW01000008">
    <property type="protein sequence ID" value="KTC82648.1"/>
    <property type="molecule type" value="Genomic_DNA"/>
</dbReference>
<feature type="chain" id="PRO_5006911953" evidence="9">
    <location>
        <begin position="24"/>
        <end position="649"/>
    </location>
</feature>
<evidence type="ECO:0000256" key="9">
    <source>
        <dbReference type="SAM" id="SignalP"/>
    </source>
</evidence>
<proteinExistence type="predicted"/>
<dbReference type="SUPFAM" id="SSF52743">
    <property type="entry name" value="Subtilisin-like"/>
    <property type="match status" value="1"/>
</dbReference>
<dbReference type="EMBL" id="LR134173">
    <property type="protein sequence ID" value="VEB35191.1"/>
    <property type="molecule type" value="Genomic_DNA"/>
</dbReference>
<dbReference type="RefSeq" id="WP_028381274.1">
    <property type="nucleotide sequence ID" value="NZ_CAAAIT010000004.1"/>
</dbReference>
<dbReference type="Gene3D" id="3.40.50.200">
    <property type="entry name" value="Peptidase S8/S53 domain"/>
    <property type="match status" value="1"/>
</dbReference>
<dbReference type="SUPFAM" id="SSF54897">
    <property type="entry name" value="Protease propeptides/inhibitors"/>
    <property type="match status" value="1"/>
</dbReference>
<dbReference type="GO" id="GO:0008240">
    <property type="term" value="F:tripeptidyl-peptidase activity"/>
    <property type="evidence" value="ECO:0007669"/>
    <property type="project" value="TreeGrafter"/>
</dbReference>
<dbReference type="PROSITE" id="PS51695">
    <property type="entry name" value="SEDOLISIN"/>
    <property type="match status" value="1"/>
</dbReference>
<evidence type="ECO:0000256" key="4">
    <source>
        <dbReference type="ARBA" id="ARBA00022801"/>
    </source>
</evidence>
<dbReference type="OrthoDB" id="9002785at2"/>
<feature type="signal peptide" evidence="9">
    <location>
        <begin position="1"/>
        <end position="23"/>
    </location>
</feature>
<dbReference type="AlphaFoldDB" id="A0A0W0SGT2"/>
<evidence type="ECO:0000313" key="14">
    <source>
        <dbReference type="Proteomes" id="UP000277577"/>
    </source>
</evidence>
<dbReference type="Proteomes" id="UP000054921">
    <property type="component" value="Unassembled WGS sequence"/>
</dbReference>
<sequence length="649" mass="70570">MLKLKKVVVLLLSLNFVTSTSYAKPENDLLSLPNPGLNLLNQATWIKPVPSEKKISFIVWLKLRNKAELDRLVQEVYDPNSPRYHQFLTANLYEQEFAPSKEAEKTVQQFFSSQGMQTKVVNHSVRVTGTVAQIEQALHVQINYYQYQNETVHANTTPPQLNREIAQYVTEITGLSTIPQFHSNIENLQHDAKEVHDLNFIWNSFVPFAIPTDISLQGFTGANLQKTYNLKNIPRINGKHLDGTGQTLVVVDACGTNTPHQILHDANKYFNANNIKPFVTSGPAKNFAIINPDGTPFTKCPNASSFSNEIDLDIESSHTIAPGDNTVLVLGKDQKSILTDVIHTLIQNKFTIAGFSNAYVISNSWSGEETLDTSFEQTLELAAAAGISVNFSSGDCGDNTYVTQKKCTPPRPSSPTVDYPSSSAYVTAVGATALFVDTNYRYAFETVWGSVKNDSGSYAFDGGTGGGISRFYGPVTWQSSISNYTAGGYGVISNHGNHRALPDIAMLGDPQTGLLIIADDVTVQDGGTSLACPLFSATLILVNQARSLLNKGTPIGHAAPYLYQMNDVLLSNRAINLIIPPSLIISGATPPPSTTIQGIPAPASAFSIKNKTFGWDSALTLEPEDQFWNDGVGVGSPNIPNFVVAMANM</sequence>
<keyword evidence="7" id="KW-0865">Zymogen</keyword>
<dbReference type="InterPro" id="IPR050819">
    <property type="entry name" value="Tripeptidyl-peptidase_I"/>
</dbReference>
<evidence type="ECO:0000256" key="8">
    <source>
        <dbReference type="PROSITE-ProRule" id="PRU01032"/>
    </source>
</evidence>
<keyword evidence="6" id="KW-0106">Calcium</keyword>
<keyword evidence="9" id="KW-0732">Signal</keyword>
<evidence type="ECO:0000259" key="10">
    <source>
        <dbReference type="PROSITE" id="PS51695"/>
    </source>
</evidence>
<feature type="domain" description="Peptidase S53" evidence="10">
    <location>
        <begin position="218"/>
        <end position="649"/>
    </location>
</feature>
<dbReference type="GO" id="GO:0006508">
    <property type="term" value="P:proteolysis"/>
    <property type="evidence" value="ECO:0007669"/>
    <property type="project" value="UniProtKB-KW"/>
</dbReference>
<dbReference type="Proteomes" id="UP000277577">
    <property type="component" value="Chromosome"/>
</dbReference>
<reference evidence="12 14" key="2">
    <citation type="submission" date="2018-12" db="EMBL/GenBank/DDBJ databases">
        <authorList>
            <consortium name="Pathogen Informatics"/>
        </authorList>
    </citation>
    <scope>NUCLEOTIDE SEQUENCE [LARGE SCALE GENOMIC DNA]</scope>
    <source>
        <strain evidence="12 14">NCTC11976</strain>
    </source>
</reference>
<dbReference type="InterPro" id="IPR015366">
    <property type="entry name" value="S53_propep"/>
</dbReference>
<feature type="active site" description="Charge relay system" evidence="8">
    <location>
        <position position="313"/>
    </location>
</feature>
<keyword evidence="2 8" id="KW-0645">Protease</keyword>
<evidence type="ECO:0000313" key="13">
    <source>
        <dbReference type="Proteomes" id="UP000054921"/>
    </source>
</evidence>
<name>A0A0W0SGT2_9GAMM</name>
<keyword evidence="4 8" id="KW-0378">Hydrolase</keyword>
<feature type="active site" description="Charge relay system" evidence="8">
    <location>
        <position position="309"/>
    </location>
</feature>
<dbReference type="Pfam" id="PF09286">
    <property type="entry name" value="Pro-kuma_activ"/>
    <property type="match status" value="1"/>
</dbReference>
<comment type="caution">
    <text evidence="8">Lacks conserved residue(s) required for the propagation of feature annotation.</text>
</comment>
<comment type="cofactor">
    <cofactor evidence="1">
        <name>Ca(2+)</name>
        <dbReference type="ChEBI" id="CHEBI:29108"/>
    </cofactor>
</comment>